<evidence type="ECO:0000256" key="5">
    <source>
        <dbReference type="ARBA" id="ARBA00022777"/>
    </source>
</evidence>
<evidence type="ECO:0000256" key="8">
    <source>
        <dbReference type="ARBA" id="ARBA00048679"/>
    </source>
</evidence>
<comment type="catalytic activity">
    <reaction evidence="7">
        <text>L-threonyl-[protein] + ATP = O-phospho-L-threonyl-[protein] + ADP + H(+)</text>
        <dbReference type="Rhea" id="RHEA:46608"/>
        <dbReference type="Rhea" id="RHEA-COMP:11060"/>
        <dbReference type="Rhea" id="RHEA-COMP:11605"/>
        <dbReference type="ChEBI" id="CHEBI:15378"/>
        <dbReference type="ChEBI" id="CHEBI:30013"/>
        <dbReference type="ChEBI" id="CHEBI:30616"/>
        <dbReference type="ChEBI" id="CHEBI:61977"/>
        <dbReference type="ChEBI" id="CHEBI:456216"/>
        <dbReference type="EC" id="2.7.11.1"/>
    </reaction>
</comment>
<keyword evidence="5 10" id="KW-0418">Kinase</keyword>
<evidence type="ECO:0000313" key="11">
    <source>
        <dbReference type="Proteomes" id="UP000193648"/>
    </source>
</evidence>
<dbReference type="PROSITE" id="PS00108">
    <property type="entry name" value="PROTEIN_KINASE_ST"/>
    <property type="match status" value="1"/>
</dbReference>
<dbReference type="SUPFAM" id="SSF56112">
    <property type="entry name" value="Protein kinase-like (PK-like)"/>
    <property type="match status" value="1"/>
</dbReference>
<evidence type="ECO:0000256" key="3">
    <source>
        <dbReference type="ARBA" id="ARBA00022679"/>
    </source>
</evidence>
<dbReference type="RefSeq" id="XP_021879522.1">
    <property type="nucleotide sequence ID" value="XM_022027312.1"/>
</dbReference>
<evidence type="ECO:0000256" key="6">
    <source>
        <dbReference type="ARBA" id="ARBA00022840"/>
    </source>
</evidence>
<sequence length="246" mass="27990">MVMLSNRTSGKSMESLTFAIKQFRKRRPSESERSYVKKVTSEYCLGSTFHHPNIIETLDIVKEGGNYYEVMEYARYELFSAVMSGLMTREEVACCFKGIVDGVAYLHSMGVAHRDLKLDNCVMNERGIVKIIDFGCSMVFQPPFEKKIEMAKGISGSDPYIAPEVFVTDQHDPRLADVWVPRAEQDQSFLAFANPDGTGKLRLLKLMPRESRPIMSRILEIDPSRRVLIGDVVQDPWITNIDHCIL</sequence>
<dbReference type="STRING" id="64571.A0A1Y2GHK2"/>
<gene>
    <name evidence="10" type="ORF">BCR41DRAFT_381490</name>
</gene>
<dbReference type="PANTHER" id="PTHR24343">
    <property type="entry name" value="SERINE/THREONINE KINASE"/>
    <property type="match status" value="1"/>
</dbReference>
<reference evidence="10 11" key="1">
    <citation type="submission" date="2016-07" db="EMBL/GenBank/DDBJ databases">
        <title>Pervasive Adenine N6-methylation of Active Genes in Fungi.</title>
        <authorList>
            <consortium name="DOE Joint Genome Institute"/>
            <person name="Mondo S.J."/>
            <person name="Dannebaum R.O."/>
            <person name="Kuo R.C."/>
            <person name="Labutti K."/>
            <person name="Haridas S."/>
            <person name="Kuo A."/>
            <person name="Salamov A."/>
            <person name="Ahrendt S.R."/>
            <person name="Lipzen A."/>
            <person name="Sullivan W."/>
            <person name="Andreopoulos W.B."/>
            <person name="Clum A."/>
            <person name="Lindquist E."/>
            <person name="Daum C."/>
            <person name="Ramamoorthy G.K."/>
            <person name="Gryganskyi A."/>
            <person name="Culley D."/>
            <person name="Magnuson J.K."/>
            <person name="James T.Y."/>
            <person name="O'Malley M.A."/>
            <person name="Stajich J.E."/>
            <person name="Spatafora J.W."/>
            <person name="Visel A."/>
            <person name="Grigoriev I.V."/>
        </authorList>
    </citation>
    <scope>NUCLEOTIDE SEQUENCE [LARGE SCALE GENOMIC DNA]</scope>
    <source>
        <strain evidence="10 11">NRRL 3116</strain>
    </source>
</reference>
<proteinExistence type="predicted"/>
<comment type="catalytic activity">
    <reaction evidence="8">
        <text>L-seryl-[protein] + ATP = O-phospho-L-seryl-[protein] + ADP + H(+)</text>
        <dbReference type="Rhea" id="RHEA:17989"/>
        <dbReference type="Rhea" id="RHEA-COMP:9863"/>
        <dbReference type="Rhea" id="RHEA-COMP:11604"/>
        <dbReference type="ChEBI" id="CHEBI:15378"/>
        <dbReference type="ChEBI" id="CHEBI:29999"/>
        <dbReference type="ChEBI" id="CHEBI:30616"/>
        <dbReference type="ChEBI" id="CHEBI:83421"/>
        <dbReference type="ChEBI" id="CHEBI:456216"/>
        <dbReference type="EC" id="2.7.11.1"/>
    </reaction>
</comment>
<dbReference type="InterPro" id="IPR008271">
    <property type="entry name" value="Ser/Thr_kinase_AS"/>
</dbReference>
<dbReference type="OrthoDB" id="6513151at2759"/>
<evidence type="ECO:0000256" key="4">
    <source>
        <dbReference type="ARBA" id="ARBA00022741"/>
    </source>
</evidence>
<dbReference type="InterPro" id="IPR000719">
    <property type="entry name" value="Prot_kinase_dom"/>
</dbReference>
<dbReference type="GO" id="GO:0005524">
    <property type="term" value="F:ATP binding"/>
    <property type="evidence" value="ECO:0007669"/>
    <property type="project" value="UniProtKB-KW"/>
</dbReference>
<keyword evidence="11" id="KW-1185">Reference proteome</keyword>
<dbReference type="GO" id="GO:0004674">
    <property type="term" value="F:protein serine/threonine kinase activity"/>
    <property type="evidence" value="ECO:0007669"/>
    <property type="project" value="UniProtKB-KW"/>
</dbReference>
<dbReference type="SMART" id="SM00220">
    <property type="entry name" value="S_TKc"/>
    <property type="match status" value="1"/>
</dbReference>
<keyword evidence="6" id="KW-0067">ATP-binding</keyword>
<dbReference type="PANTHER" id="PTHR24343:SF137">
    <property type="entry name" value="SERINE_THREONINE-PROTEIN KINASE HRK1"/>
    <property type="match status" value="1"/>
</dbReference>
<dbReference type="GO" id="GO:0005829">
    <property type="term" value="C:cytosol"/>
    <property type="evidence" value="ECO:0007669"/>
    <property type="project" value="TreeGrafter"/>
</dbReference>
<accession>A0A1Y2GHK2</accession>
<dbReference type="GeneID" id="33569155"/>
<dbReference type="EMBL" id="MCFF01000029">
    <property type="protein sequence ID" value="ORZ11005.1"/>
    <property type="molecule type" value="Genomic_DNA"/>
</dbReference>
<dbReference type="FunCoup" id="A0A1Y2GHK2">
    <property type="interactions" value="71"/>
</dbReference>
<evidence type="ECO:0000259" key="9">
    <source>
        <dbReference type="PROSITE" id="PS50011"/>
    </source>
</evidence>
<evidence type="ECO:0000313" key="10">
    <source>
        <dbReference type="EMBL" id="ORZ11005.1"/>
    </source>
</evidence>
<organism evidence="10 11">
    <name type="scientific">Lobosporangium transversale</name>
    <dbReference type="NCBI Taxonomy" id="64571"/>
    <lineage>
        <taxon>Eukaryota</taxon>
        <taxon>Fungi</taxon>
        <taxon>Fungi incertae sedis</taxon>
        <taxon>Mucoromycota</taxon>
        <taxon>Mortierellomycotina</taxon>
        <taxon>Mortierellomycetes</taxon>
        <taxon>Mortierellales</taxon>
        <taxon>Mortierellaceae</taxon>
        <taxon>Lobosporangium</taxon>
    </lineage>
</organism>
<comment type="caution">
    <text evidence="10">The sequence shown here is derived from an EMBL/GenBank/DDBJ whole genome shotgun (WGS) entry which is preliminary data.</text>
</comment>
<name>A0A1Y2GHK2_9FUNG</name>
<dbReference type="AlphaFoldDB" id="A0A1Y2GHK2"/>
<dbReference type="InterPro" id="IPR011009">
    <property type="entry name" value="Kinase-like_dom_sf"/>
</dbReference>
<dbReference type="Gene3D" id="1.10.510.10">
    <property type="entry name" value="Transferase(Phosphotransferase) domain 1"/>
    <property type="match status" value="1"/>
</dbReference>
<dbReference type="InParanoid" id="A0A1Y2GHK2"/>
<dbReference type="PROSITE" id="PS50011">
    <property type="entry name" value="PROTEIN_KINASE_DOM"/>
    <property type="match status" value="1"/>
</dbReference>
<protein>
    <recommendedName>
        <fullName evidence="1">non-specific serine/threonine protein kinase</fullName>
        <ecNumber evidence="1">2.7.11.1</ecNumber>
    </recommendedName>
</protein>
<dbReference type="Pfam" id="PF00069">
    <property type="entry name" value="Pkinase"/>
    <property type="match status" value="1"/>
</dbReference>
<evidence type="ECO:0000256" key="7">
    <source>
        <dbReference type="ARBA" id="ARBA00047899"/>
    </source>
</evidence>
<dbReference type="Proteomes" id="UP000193648">
    <property type="component" value="Unassembled WGS sequence"/>
</dbReference>
<evidence type="ECO:0000256" key="1">
    <source>
        <dbReference type="ARBA" id="ARBA00012513"/>
    </source>
</evidence>
<keyword evidence="2" id="KW-0723">Serine/threonine-protein kinase</keyword>
<keyword evidence="3" id="KW-0808">Transferase</keyword>
<evidence type="ECO:0000256" key="2">
    <source>
        <dbReference type="ARBA" id="ARBA00022527"/>
    </source>
</evidence>
<keyword evidence="4" id="KW-0547">Nucleotide-binding</keyword>
<feature type="domain" description="Protein kinase" evidence="9">
    <location>
        <begin position="1"/>
        <end position="238"/>
    </location>
</feature>
<dbReference type="EC" id="2.7.11.1" evidence="1"/>